<gene>
    <name evidence="3" type="ORF">A2114_01375</name>
</gene>
<name>A0A1G2QAC3_9BACT</name>
<comment type="caution">
    <text evidence="3">The sequence shown here is derived from an EMBL/GenBank/DDBJ whole genome shotgun (WGS) entry which is preliminary data.</text>
</comment>
<organism evidence="3 4">
    <name type="scientific">Candidatus Vogelbacteria bacterium GWA1_51_14</name>
    <dbReference type="NCBI Taxonomy" id="1802435"/>
    <lineage>
        <taxon>Bacteria</taxon>
        <taxon>Candidatus Vogeliibacteriota</taxon>
    </lineage>
</organism>
<evidence type="ECO:0000313" key="4">
    <source>
        <dbReference type="Proteomes" id="UP000176494"/>
    </source>
</evidence>
<dbReference type="AlphaFoldDB" id="A0A1G2QAC3"/>
<feature type="region of interest" description="Disordered" evidence="1">
    <location>
        <begin position="218"/>
        <end position="256"/>
    </location>
</feature>
<keyword evidence="2" id="KW-0472">Membrane</keyword>
<evidence type="ECO:0000256" key="1">
    <source>
        <dbReference type="SAM" id="MobiDB-lite"/>
    </source>
</evidence>
<feature type="region of interest" description="Disordered" evidence="1">
    <location>
        <begin position="372"/>
        <end position="397"/>
    </location>
</feature>
<proteinExistence type="predicted"/>
<dbReference type="STRING" id="1802435.A2114_01375"/>
<keyword evidence="2" id="KW-0812">Transmembrane</keyword>
<dbReference type="Proteomes" id="UP000176494">
    <property type="component" value="Unassembled WGS sequence"/>
</dbReference>
<feature type="compositionally biased region" description="Polar residues" evidence="1">
    <location>
        <begin position="238"/>
        <end position="247"/>
    </location>
</feature>
<reference evidence="3 4" key="1">
    <citation type="journal article" date="2016" name="Nat. Commun.">
        <title>Thousands of microbial genomes shed light on interconnected biogeochemical processes in an aquifer system.</title>
        <authorList>
            <person name="Anantharaman K."/>
            <person name="Brown C.T."/>
            <person name="Hug L.A."/>
            <person name="Sharon I."/>
            <person name="Castelle C.J."/>
            <person name="Probst A.J."/>
            <person name="Thomas B.C."/>
            <person name="Singh A."/>
            <person name="Wilkins M.J."/>
            <person name="Karaoz U."/>
            <person name="Brodie E.L."/>
            <person name="Williams K.H."/>
            <person name="Hubbard S.S."/>
            <person name="Banfield J.F."/>
        </authorList>
    </citation>
    <scope>NUCLEOTIDE SEQUENCE [LARGE SCALE GENOMIC DNA]</scope>
</reference>
<feature type="compositionally biased region" description="Gly residues" evidence="1">
    <location>
        <begin position="595"/>
        <end position="616"/>
    </location>
</feature>
<sequence length="880" mass="93292">MNRPIKNLIILSLTLAVVISGGWYWYGSAKEARAAVNIPQTANRIPDIVSAMGDVANINLSSFDSLDQISSLFDVIGSDNATMGQMSDWLDAFGQMGGGVQDLLDGNFRNLGDVVTGLGQITDLGGATDILGSLGNLGATADNILGGGLNFNNASDLISSLSQMTNSGPFSNVLDIFKGQGGSYEDLILYATQNGTDIGTIVERGVITMTDLEPLAGQGPALLGGSGSSGVGKQIGQTSQEAQQSLNQDRKQDEKECKAQSGGFFRNTGFNEDFNFTDLAQAGNNADLLRNLGASDLVDAFGGGLGGSYVPVQEQDGDLLDLTEDTNELTSEIKDLQVQICMHLKTIKRVQLNFEDKEFVGDVKAREEAAERLQESQKQTLQLANEGRTRADGTDGASYATDVEELVKERVQAAAKITTTQVGNSGSAFAPELKAYLTAESERSSIDGQLASTLSREQYKELTDRSKVTELDHDSLWSFILKAAEPQNRPDGAMMIAREAWMVAQAKAEDFAIAELVANNGFASNRECVEEDDDGNCISWKVKSPGSVIGRAVEEATQLDNQLTLAADEASDLSGVEEPGISEAENLEQNNDSSGGPGGGGGGPVGGGGQAPGGQGDNDDFDLDGILNMFDFDIDDDGTDNDNDRDNFTIPDFGFPIDWGNLGGNRAPSLTFKLTGPTLEQIYEGRPNVGTISWKAQNADKCVARNNWLSSSLIPNRVESVKTANQTLETSGSLITYLPLTFDLRLERTRGNQTVIIPFATTTSAALTQQVTSITLNNSEVAVGDRFSLVAKVGLSDEAKVTIETNVASAGAVNSLLGSALTSLSSSSAAGQEFAKYRITFTTNESGTAFITITADPIYSIRCTGNGRNTDKTVTVSRGS</sequence>
<accession>A0A1G2QAC3</accession>
<feature type="region of interest" description="Disordered" evidence="1">
    <location>
        <begin position="586"/>
        <end position="622"/>
    </location>
</feature>
<feature type="transmembrane region" description="Helical" evidence="2">
    <location>
        <begin position="7"/>
        <end position="26"/>
    </location>
</feature>
<keyword evidence="2" id="KW-1133">Transmembrane helix</keyword>
<evidence type="ECO:0000313" key="3">
    <source>
        <dbReference type="EMBL" id="OHA57363.1"/>
    </source>
</evidence>
<protein>
    <submittedName>
        <fullName evidence="3">Uncharacterized protein</fullName>
    </submittedName>
</protein>
<dbReference type="EMBL" id="MHTG01000015">
    <property type="protein sequence ID" value="OHA57363.1"/>
    <property type="molecule type" value="Genomic_DNA"/>
</dbReference>
<evidence type="ECO:0000256" key="2">
    <source>
        <dbReference type="SAM" id="Phobius"/>
    </source>
</evidence>